<dbReference type="InterPro" id="IPR012441">
    <property type="entry name" value="DUF1643"/>
</dbReference>
<organism evidence="1 2">
    <name type="scientific">Synechococcus lacustris str. Tous</name>
    <dbReference type="NCBI Taxonomy" id="1910958"/>
    <lineage>
        <taxon>Bacteria</taxon>
        <taxon>Bacillati</taxon>
        <taxon>Cyanobacteriota</taxon>
        <taxon>Cyanophyceae</taxon>
        <taxon>Synechococcales</taxon>
        <taxon>Synechococcaceae</taxon>
        <taxon>Synechococcus</taxon>
    </lineage>
</organism>
<dbReference type="Proteomes" id="UP000240206">
    <property type="component" value="Unassembled WGS sequence"/>
</dbReference>
<dbReference type="AlphaFoldDB" id="A0A2P7EDB3"/>
<protein>
    <recommendedName>
        <fullName evidence="3">DUF1643 domain-containing protein</fullName>
    </recommendedName>
</protein>
<keyword evidence="2" id="KW-1185">Reference proteome</keyword>
<dbReference type="Pfam" id="PF07799">
    <property type="entry name" value="DUF1643"/>
    <property type="match status" value="1"/>
</dbReference>
<name>A0A2P7EDB3_9SYNE</name>
<sequence length="209" mass="23371">MNLHNIYVNDCNNKMRLALGKSGKRMLFVIGLNPSTATNAEADPTIKRVEKVANNAGFDGYLMLNLCSIRSTQINDLPHRYQAKTFNSNLDLIVSFLISSPSPAVWLAWGEGILARQFFGLTLIEMLQRVAGKQVGWLHFGPLTKAGHPRHPSRLNYLWEFSTFDIKGYIRSRVWMPSSCRPSSRVLAQRLQSASRELLAGSSAFNTGT</sequence>
<accession>A0A2P7EDB3</accession>
<dbReference type="STRING" id="1910958.BTM30_09210"/>
<dbReference type="EMBL" id="PXVC01000043">
    <property type="protein sequence ID" value="PSI01215.1"/>
    <property type="molecule type" value="Genomic_DNA"/>
</dbReference>
<comment type="caution">
    <text evidence="1">The sequence shown here is derived from an EMBL/GenBank/DDBJ whole genome shotgun (WGS) entry which is preliminary data.</text>
</comment>
<gene>
    <name evidence="1" type="ORF">C7K08_09150</name>
</gene>
<proteinExistence type="predicted"/>
<evidence type="ECO:0000313" key="1">
    <source>
        <dbReference type="EMBL" id="PSI01215.1"/>
    </source>
</evidence>
<evidence type="ECO:0000313" key="2">
    <source>
        <dbReference type="Proteomes" id="UP000240206"/>
    </source>
</evidence>
<evidence type="ECO:0008006" key="3">
    <source>
        <dbReference type="Google" id="ProtNLM"/>
    </source>
</evidence>
<reference evidence="2" key="1">
    <citation type="submission" date="2018-03" db="EMBL/GenBank/DDBJ databases">
        <title>Ecological and genomic features of two cosmopolitan and abundant freshwater picocyanobacteria.</title>
        <authorList>
            <person name="Cabello-Yeves P.J."/>
            <person name="Picazo A."/>
            <person name="Camacho A."/>
            <person name="Callieri C."/>
            <person name="Rosselli R."/>
            <person name="Roda-Garcia J."/>
            <person name="Coutinho F.H."/>
            <person name="Rodriguez-Valera F."/>
        </authorList>
    </citation>
    <scope>NUCLEOTIDE SEQUENCE [LARGE SCALE GENOMIC DNA]</scope>
    <source>
        <strain evidence="2">Tous</strain>
    </source>
</reference>